<dbReference type="Pfam" id="PF02096">
    <property type="entry name" value="60KD_IMP"/>
    <property type="match status" value="1"/>
</dbReference>
<evidence type="ECO:0000256" key="11">
    <source>
        <dbReference type="ARBA" id="ARBA00023288"/>
    </source>
</evidence>
<evidence type="ECO:0000256" key="3">
    <source>
        <dbReference type="ARBA" id="ARBA00022475"/>
    </source>
</evidence>
<protein>
    <recommendedName>
        <fullName evidence="12">Membrane protein insertase YidC</fullName>
    </recommendedName>
    <alternativeName>
        <fullName evidence="12">Foldase YidC</fullName>
    </alternativeName>
    <alternativeName>
        <fullName evidence="12">Membrane integrase YidC</fullName>
    </alternativeName>
    <alternativeName>
        <fullName evidence="12">Membrane protein YidC</fullName>
    </alternativeName>
</protein>
<keyword evidence="5 12" id="KW-0732">Signal</keyword>
<comment type="similarity">
    <text evidence="12">Belongs to the OXA1/ALB3/YidC family. Type 2 subfamily.</text>
</comment>
<evidence type="ECO:0000313" key="15">
    <source>
        <dbReference type="Proteomes" id="UP000076623"/>
    </source>
</evidence>
<dbReference type="InterPro" id="IPR001708">
    <property type="entry name" value="YidC/ALB3/OXA1/COX18"/>
</dbReference>
<dbReference type="Proteomes" id="UP000076623">
    <property type="component" value="Chromosome"/>
</dbReference>
<comment type="function">
    <text evidence="12">Required for the insertion and/or proper folding and/or complex formation of integral membrane proteins into the membrane. Involved in integration of membrane proteins that insert both dependently and independently of the Sec translocase complex, as well as at least some lipoproteins.</text>
</comment>
<dbReference type="NCBIfam" id="TIGR03592">
    <property type="entry name" value="yidC_oxa1_cterm"/>
    <property type="match status" value="1"/>
</dbReference>
<feature type="transmembrane region" description="Helical" evidence="12">
    <location>
        <begin position="158"/>
        <end position="181"/>
    </location>
</feature>
<dbReference type="GO" id="GO:0032977">
    <property type="term" value="F:membrane insertase activity"/>
    <property type="evidence" value="ECO:0007669"/>
    <property type="project" value="InterPro"/>
</dbReference>
<dbReference type="PANTHER" id="PTHR12428">
    <property type="entry name" value="OXA1"/>
    <property type="match status" value="1"/>
</dbReference>
<keyword evidence="15" id="KW-1185">Reference proteome</keyword>
<evidence type="ECO:0000256" key="10">
    <source>
        <dbReference type="ARBA" id="ARBA00023186"/>
    </source>
</evidence>
<dbReference type="CDD" id="cd20070">
    <property type="entry name" value="5TM_YidC_Alb3"/>
    <property type="match status" value="1"/>
</dbReference>
<feature type="domain" description="Membrane insertase YidC/Oxa/ALB C-terminal" evidence="13">
    <location>
        <begin position="55"/>
        <end position="239"/>
    </location>
</feature>
<dbReference type="PRINTS" id="PR00701">
    <property type="entry name" value="60KDINNERMP"/>
</dbReference>
<keyword evidence="6 12" id="KW-0653">Protein transport</keyword>
<keyword evidence="3 12" id="KW-1003">Cell membrane</keyword>
<dbReference type="GO" id="GO:0051205">
    <property type="term" value="P:protein insertion into membrane"/>
    <property type="evidence" value="ECO:0007669"/>
    <property type="project" value="TreeGrafter"/>
</dbReference>
<evidence type="ECO:0000256" key="2">
    <source>
        <dbReference type="ARBA" id="ARBA00022448"/>
    </source>
</evidence>
<evidence type="ECO:0000256" key="1">
    <source>
        <dbReference type="ARBA" id="ARBA00004651"/>
    </source>
</evidence>
<dbReference type="AlphaFoldDB" id="A0A160IQY7"/>
<evidence type="ECO:0000256" key="5">
    <source>
        <dbReference type="ARBA" id="ARBA00022729"/>
    </source>
</evidence>
<evidence type="ECO:0000256" key="4">
    <source>
        <dbReference type="ARBA" id="ARBA00022692"/>
    </source>
</evidence>
<evidence type="ECO:0000256" key="9">
    <source>
        <dbReference type="ARBA" id="ARBA00023139"/>
    </source>
</evidence>
<dbReference type="STRING" id="1221500.ABE65_019750"/>
<feature type="transmembrane region" description="Helical" evidence="12">
    <location>
        <begin position="125"/>
        <end position="146"/>
    </location>
</feature>
<feature type="transmembrane region" description="Helical" evidence="12">
    <location>
        <begin position="202"/>
        <end position="225"/>
    </location>
</feature>
<evidence type="ECO:0000256" key="7">
    <source>
        <dbReference type="ARBA" id="ARBA00022989"/>
    </source>
</evidence>
<keyword evidence="10 12" id="KW-0143">Chaperone</keyword>
<evidence type="ECO:0000259" key="13">
    <source>
        <dbReference type="Pfam" id="PF02096"/>
    </source>
</evidence>
<evidence type="ECO:0000256" key="6">
    <source>
        <dbReference type="ARBA" id="ARBA00022927"/>
    </source>
</evidence>
<comment type="subcellular location">
    <subcellularLocation>
        <location evidence="1 12">Cell membrane</location>
        <topology evidence="1 12">Multi-pass membrane protein</topology>
    </subcellularLocation>
</comment>
<keyword evidence="8 12" id="KW-0472">Membrane</keyword>
<evidence type="ECO:0000256" key="12">
    <source>
        <dbReference type="HAMAP-Rule" id="MF_01811"/>
    </source>
</evidence>
<feature type="transmembrane region" description="Helical" evidence="12">
    <location>
        <begin position="55"/>
        <end position="75"/>
    </location>
</feature>
<dbReference type="InterPro" id="IPR047196">
    <property type="entry name" value="YidC_ALB_C"/>
</dbReference>
<name>A0A160IQY7_9BACL</name>
<keyword evidence="9" id="KW-0564">Palmitate</keyword>
<sequence>MKKYISILSLLAIFLLSGCNKAPITADSPGIWNHFFIYPFSELIQYVAYLFNDSYGIAIIILTIVIRFLIMPLTLKQTKNQEKMKEIQPEIQQLREKHTGKDRESQLKLQNELMAVYKKHEVNPFSMGCLPLLIQMPILFAFYYAIIKTKEIALHNFLWFNLGTADPIHLLPVLAALTTFIQYKMSTTELAASNPQIKMMGYVMPIIILFSAWKLAAVLPLYWMVGNVFLTIQNVVLQKRKKKAASITS</sequence>
<dbReference type="PANTHER" id="PTHR12428:SF65">
    <property type="entry name" value="CYTOCHROME C OXIDASE ASSEMBLY PROTEIN COX18, MITOCHONDRIAL"/>
    <property type="match status" value="1"/>
</dbReference>
<evidence type="ECO:0000256" key="8">
    <source>
        <dbReference type="ARBA" id="ARBA00023136"/>
    </source>
</evidence>
<dbReference type="GO" id="GO:0005886">
    <property type="term" value="C:plasma membrane"/>
    <property type="evidence" value="ECO:0007669"/>
    <property type="project" value="UniProtKB-SubCell"/>
</dbReference>
<dbReference type="HAMAP" id="MF_01811">
    <property type="entry name" value="YidC_type2"/>
    <property type="match status" value="1"/>
</dbReference>
<keyword evidence="2 12" id="KW-0813">Transport</keyword>
<dbReference type="GO" id="GO:0015031">
    <property type="term" value="P:protein transport"/>
    <property type="evidence" value="ECO:0007669"/>
    <property type="project" value="UniProtKB-KW"/>
</dbReference>
<keyword evidence="4 12" id="KW-0812">Transmembrane</keyword>
<dbReference type="RefSeq" id="WP_066398797.1">
    <property type="nucleotide sequence ID" value="NZ_CP015378.1"/>
</dbReference>
<accession>A0A160IQY7</accession>
<keyword evidence="11 12" id="KW-0449">Lipoprotein</keyword>
<organism evidence="14 15">
    <name type="scientific">Fictibacillus phosphorivorans</name>
    <dbReference type="NCBI Taxonomy" id="1221500"/>
    <lineage>
        <taxon>Bacteria</taxon>
        <taxon>Bacillati</taxon>
        <taxon>Bacillota</taxon>
        <taxon>Bacilli</taxon>
        <taxon>Bacillales</taxon>
        <taxon>Fictibacillaceae</taxon>
        <taxon>Fictibacillus</taxon>
    </lineage>
</organism>
<keyword evidence="7 12" id="KW-1133">Transmembrane helix</keyword>
<dbReference type="EMBL" id="CP015378">
    <property type="protein sequence ID" value="ANC78913.1"/>
    <property type="molecule type" value="Genomic_DNA"/>
</dbReference>
<dbReference type="InterPro" id="IPR023060">
    <property type="entry name" value="YidC/YidC1/YidC2_Firmicutes"/>
</dbReference>
<dbReference type="PROSITE" id="PS51257">
    <property type="entry name" value="PROKAR_LIPOPROTEIN"/>
    <property type="match status" value="1"/>
</dbReference>
<proteinExistence type="inferred from homology"/>
<dbReference type="KEGG" id="fpn:ABE65_019750"/>
<evidence type="ECO:0000313" key="14">
    <source>
        <dbReference type="EMBL" id="ANC78913.1"/>
    </source>
</evidence>
<gene>
    <name evidence="12" type="primary">yidC</name>
    <name evidence="14" type="ORF">ABE65_019750</name>
</gene>
<dbReference type="InterPro" id="IPR028055">
    <property type="entry name" value="YidC/Oxa/ALB_C"/>
</dbReference>
<reference evidence="14 15" key="1">
    <citation type="submission" date="2016-04" db="EMBL/GenBank/DDBJ databases">
        <title>Complete genome sequence of Fictibacillus phosphorivorans G25-29, a strain toxic to nematodes.</title>
        <authorList>
            <person name="Zheng Z."/>
        </authorList>
    </citation>
    <scope>NUCLEOTIDE SEQUENCE [LARGE SCALE GENOMIC DNA]</scope>
    <source>
        <strain evidence="14 15">G25-29</strain>
    </source>
</reference>